<dbReference type="InterPro" id="IPR036249">
    <property type="entry name" value="Thioredoxin-like_sf"/>
</dbReference>
<dbReference type="InterPro" id="IPR038220">
    <property type="entry name" value="PHOX_C_sf"/>
</dbReference>
<dbReference type="InterPro" id="IPR002938">
    <property type="entry name" value="FAD-bd"/>
</dbReference>
<keyword evidence="7" id="KW-1185">Reference proteome</keyword>
<evidence type="ECO:0000256" key="4">
    <source>
        <dbReference type="ARBA" id="ARBA00023002"/>
    </source>
</evidence>
<dbReference type="Pfam" id="PF01494">
    <property type="entry name" value="FAD_binding_3"/>
    <property type="match status" value="1"/>
</dbReference>
<dbReference type="OrthoDB" id="3934931at2759"/>
<dbReference type="AlphaFoldDB" id="A0A9W7SL24"/>
<evidence type="ECO:0000313" key="6">
    <source>
        <dbReference type="EMBL" id="KAH9821415.1"/>
    </source>
</evidence>
<dbReference type="InterPro" id="IPR036188">
    <property type="entry name" value="FAD/NAD-bd_sf"/>
</dbReference>
<evidence type="ECO:0000259" key="5">
    <source>
        <dbReference type="Pfam" id="PF01494"/>
    </source>
</evidence>
<dbReference type="Gene3D" id="3.40.30.20">
    <property type="match status" value="1"/>
</dbReference>
<feature type="non-terminal residue" evidence="6">
    <location>
        <position position="1"/>
    </location>
</feature>
<evidence type="ECO:0000256" key="2">
    <source>
        <dbReference type="ARBA" id="ARBA00022630"/>
    </source>
</evidence>
<evidence type="ECO:0000256" key="1">
    <source>
        <dbReference type="ARBA" id="ARBA00007801"/>
    </source>
</evidence>
<dbReference type="PANTHER" id="PTHR43004">
    <property type="entry name" value="TRK SYSTEM POTASSIUM UPTAKE PROTEIN"/>
    <property type="match status" value="1"/>
</dbReference>
<name>A0A9W7SL24_9PEZI</name>
<dbReference type="InterPro" id="IPR050641">
    <property type="entry name" value="RIFMO-like"/>
</dbReference>
<proteinExistence type="inferred from homology"/>
<comment type="caution">
    <text evidence="6">The sequence shown here is derived from an EMBL/GenBank/DDBJ whole genome shotgun (WGS) entry which is preliminary data.</text>
</comment>
<evidence type="ECO:0000256" key="3">
    <source>
        <dbReference type="ARBA" id="ARBA00022827"/>
    </source>
</evidence>
<keyword evidence="4" id="KW-0560">Oxidoreductase</keyword>
<dbReference type="PANTHER" id="PTHR43004:SF5">
    <property type="entry name" value="FAD-BINDING DOMAIN-CONTAINING PROTEIN"/>
    <property type="match status" value="1"/>
</dbReference>
<protein>
    <submittedName>
        <fullName evidence="6">2,4-dichlorophenol 6-monooxygenase</fullName>
    </submittedName>
</protein>
<dbReference type="Proteomes" id="UP001138500">
    <property type="component" value="Unassembled WGS sequence"/>
</dbReference>
<comment type="similarity">
    <text evidence="1">Belongs to the PheA/TfdB FAD monooxygenase family.</text>
</comment>
<reference evidence="6 7" key="2">
    <citation type="journal article" date="2021" name="Curr. Genet.">
        <title>Genetic response to nitrogen starvation in the aggressive Eucalyptus foliar pathogen Teratosphaeria destructans.</title>
        <authorList>
            <person name="Havenga M."/>
            <person name="Wingfield B.D."/>
            <person name="Wingfield M.J."/>
            <person name="Dreyer L.L."/>
            <person name="Roets F."/>
            <person name="Aylward J."/>
        </authorList>
    </citation>
    <scope>NUCLEOTIDE SEQUENCE [LARGE SCALE GENOMIC DNA]</scope>
    <source>
        <strain evidence="6">CMW44962</strain>
    </source>
</reference>
<feature type="domain" description="FAD-binding" evidence="5">
    <location>
        <begin position="1"/>
        <end position="45"/>
    </location>
</feature>
<dbReference type="Gene3D" id="3.50.50.60">
    <property type="entry name" value="FAD/NAD(P)-binding domain"/>
    <property type="match status" value="1"/>
</dbReference>
<keyword evidence="2" id="KW-0285">Flavoprotein</keyword>
<dbReference type="GO" id="GO:0016709">
    <property type="term" value="F:oxidoreductase activity, acting on paired donors, with incorporation or reduction of molecular oxygen, NAD(P)H as one donor, and incorporation of one atom of oxygen"/>
    <property type="evidence" value="ECO:0007669"/>
    <property type="project" value="UniProtKB-ARBA"/>
</dbReference>
<reference evidence="6 7" key="1">
    <citation type="journal article" date="2018" name="IMA Fungus">
        <title>IMA Genome-F 10: Nine draft genome sequences of Claviceps purpurea s.lat., including C. arundinis, C. humidiphila, and C. cf. spartinae, pseudomolecules for the pitch canker pathogen Fusarium circinatum, draft genome of Davidsoniella eucalypti, Grosmannia galeiformis, Quambalaria eucalypti, and Teratosphaeria destructans.</title>
        <authorList>
            <person name="Wingfield B.D."/>
            <person name="Liu M."/>
            <person name="Nguyen H.D."/>
            <person name="Lane F.A."/>
            <person name="Morgan S.W."/>
            <person name="De Vos L."/>
            <person name="Wilken P.M."/>
            <person name="Duong T.A."/>
            <person name="Aylward J."/>
            <person name="Coetzee M.P."/>
            <person name="Dadej K."/>
            <person name="De Beer Z.W."/>
            <person name="Findlay W."/>
            <person name="Havenga M."/>
            <person name="Kolarik M."/>
            <person name="Menzies J.G."/>
            <person name="Naidoo K."/>
            <person name="Pochopski O."/>
            <person name="Shoukouhi P."/>
            <person name="Santana Q.C."/>
            <person name="Seifert K.A."/>
            <person name="Soal N."/>
            <person name="Steenkamp E.T."/>
            <person name="Tatham C.T."/>
            <person name="van der Nest M.A."/>
            <person name="Wingfield M.J."/>
        </authorList>
    </citation>
    <scope>NUCLEOTIDE SEQUENCE [LARGE SCALE GENOMIC DNA]</scope>
    <source>
        <strain evidence="6">CMW44962</strain>
    </source>
</reference>
<evidence type="ECO:0000313" key="7">
    <source>
        <dbReference type="Proteomes" id="UP001138500"/>
    </source>
</evidence>
<dbReference type="SUPFAM" id="SSF52833">
    <property type="entry name" value="Thioredoxin-like"/>
    <property type="match status" value="1"/>
</dbReference>
<gene>
    <name evidence="6" type="ORF">Tdes44962_MAKER10308</name>
</gene>
<dbReference type="GO" id="GO:0071949">
    <property type="term" value="F:FAD binding"/>
    <property type="evidence" value="ECO:0007669"/>
    <property type="project" value="InterPro"/>
</dbReference>
<keyword evidence="3" id="KW-0274">FAD</keyword>
<dbReference type="EMBL" id="RIBY02002263">
    <property type="protein sequence ID" value="KAH9821415.1"/>
    <property type="molecule type" value="Genomic_DNA"/>
</dbReference>
<accession>A0A9W7SL24</accession>
<sequence>MNTGIHDVSALAWRLAGVLKGWFRAGVLETYSTERHASAAQLIENDKVVSMLIAGKKPEGLQEDPRDPMVLLDEAIESQAAFASGLGIAYPPSFLNDVQGSDAPINITPGHRAPDVHLHKPGSPHTPTRLYTLTPYTGRFHILIFAGDPHTTRPQLRTLHHDLAASPRFAPALTFLTLIAGTANAIDEYLGVGRFGNGYWDPEGAAHARYGIGRGAGGIVVVRPDGILGFQVGLGGWARVRGPEEEEEGERRGEGLGEFLGQNEGFLAMPGRGEGEVESVGGGHV</sequence>
<organism evidence="6 7">
    <name type="scientific">Teratosphaeria destructans</name>
    <dbReference type="NCBI Taxonomy" id="418781"/>
    <lineage>
        <taxon>Eukaryota</taxon>
        <taxon>Fungi</taxon>
        <taxon>Dikarya</taxon>
        <taxon>Ascomycota</taxon>
        <taxon>Pezizomycotina</taxon>
        <taxon>Dothideomycetes</taxon>
        <taxon>Dothideomycetidae</taxon>
        <taxon>Mycosphaerellales</taxon>
        <taxon>Teratosphaeriaceae</taxon>
        <taxon>Teratosphaeria</taxon>
    </lineage>
</organism>